<dbReference type="InterPro" id="IPR005546">
    <property type="entry name" value="Autotransporte_beta"/>
</dbReference>
<feature type="chain" id="PRO_5012801566" description="Autotransporter domain-containing protein" evidence="2">
    <location>
        <begin position="22"/>
        <end position="625"/>
    </location>
</feature>
<dbReference type="Pfam" id="PF03797">
    <property type="entry name" value="Autotransporter"/>
    <property type="match status" value="1"/>
</dbReference>
<dbReference type="PROSITE" id="PS51208">
    <property type="entry name" value="AUTOTRANSPORTER"/>
    <property type="match status" value="1"/>
</dbReference>
<keyword evidence="5" id="KW-1185">Reference proteome</keyword>
<evidence type="ECO:0000313" key="4">
    <source>
        <dbReference type="EMBL" id="ARN74776.1"/>
    </source>
</evidence>
<name>A0A1X9NAY4_9GAMM</name>
<dbReference type="GO" id="GO:0006629">
    <property type="term" value="P:lipid metabolic process"/>
    <property type="evidence" value="ECO:0007669"/>
    <property type="project" value="InterPro"/>
</dbReference>
<reference evidence="4 5" key="1">
    <citation type="submission" date="2016-11" db="EMBL/GenBank/DDBJ databases">
        <title>Trade-off between light-utilization and light-protection in marine flavobacteria.</title>
        <authorList>
            <person name="Kumagai Y."/>
        </authorList>
    </citation>
    <scope>NUCLEOTIDE SEQUENCE [LARGE SCALE GENOMIC DNA]</scope>
    <source>
        <strain evidence="4 5">NBRC 107125</strain>
    </source>
</reference>
<dbReference type="Gene3D" id="3.40.50.1110">
    <property type="entry name" value="SGNH hydrolase"/>
    <property type="match status" value="1"/>
</dbReference>
<dbReference type="RefSeq" id="WP_085758937.1">
    <property type="nucleotide sequence ID" value="NZ_CP019343.1"/>
</dbReference>
<dbReference type="InterPro" id="IPR050592">
    <property type="entry name" value="GDSL_lipolytic_enzyme"/>
</dbReference>
<dbReference type="AlphaFoldDB" id="A0A1X9NAY4"/>
<dbReference type="PANTHER" id="PTHR45642">
    <property type="entry name" value="GDSL ESTERASE/LIPASE EXL3"/>
    <property type="match status" value="1"/>
</dbReference>
<feature type="signal peptide" evidence="2">
    <location>
        <begin position="1"/>
        <end position="21"/>
    </location>
</feature>
<gene>
    <name evidence="4" type="ORF">BST96_11990</name>
</gene>
<dbReference type="Pfam" id="PF00657">
    <property type="entry name" value="Lipase_GDSL"/>
    <property type="match status" value="1"/>
</dbReference>
<dbReference type="PROSITE" id="PS01098">
    <property type="entry name" value="LIPASE_GDSL_SER"/>
    <property type="match status" value="1"/>
</dbReference>
<dbReference type="SUPFAM" id="SSF103515">
    <property type="entry name" value="Autotransporter"/>
    <property type="match status" value="1"/>
</dbReference>
<dbReference type="PANTHER" id="PTHR45642:SF139">
    <property type="entry name" value="SGNH HYDROLASE-TYPE ESTERASE DOMAIN-CONTAINING PROTEIN"/>
    <property type="match status" value="1"/>
</dbReference>
<dbReference type="Gene3D" id="2.40.128.130">
    <property type="entry name" value="Autotransporter beta-domain"/>
    <property type="match status" value="1"/>
</dbReference>
<protein>
    <recommendedName>
        <fullName evidence="3">Autotransporter domain-containing protein</fullName>
    </recommendedName>
</protein>
<organism evidence="4 5">
    <name type="scientific">Oceanicoccus sagamiensis</name>
    <dbReference type="NCBI Taxonomy" id="716816"/>
    <lineage>
        <taxon>Bacteria</taxon>
        <taxon>Pseudomonadati</taxon>
        <taxon>Pseudomonadota</taxon>
        <taxon>Gammaproteobacteria</taxon>
        <taxon>Cellvibrionales</taxon>
        <taxon>Spongiibacteraceae</taxon>
        <taxon>Oceanicoccus</taxon>
    </lineage>
</organism>
<dbReference type="OrthoDB" id="5292073at2"/>
<dbReference type="EMBL" id="CP019343">
    <property type="protein sequence ID" value="ARN74776.1"/>
    <property type="molecule type" value="Genomic_DNA"/>
</dbReference>
<dbReference type="InterPro" id="IPR036514">
    <property type="entry name" value="SGNH_hydro_sf"/>
</dbReference>
<evidence type="ECO:0000259" key="3">
    <source>
        <dbReference type="PROSITE" id="PS51208"/>
    </source>
</evidence>
<evidence type="ECO:0000313" key="5">
    <source>
        <dbReference type="Proteomes" id="UP000193450"/>
    </source>
</evidence>
<dbReference type="SUPFAM" id="SSF52266">
    <property type="entry name" value="SGNH hydrolase"/>
    <property type="match status" value="1"/>
</dbReference>
<accession>A0A1X9NAY4</accession>
<keyword evidence="1 2" id="KW-0732">Signal</keyword>
<dbReference type="KEGG" id="osg:BST96_11990"/>
<dbReference type="SMART" id="SM00869">
    <property type="entry name" value="Autotransporter"/>
    <property type="match status" value="1"/>
</dbReference>
<evidence type="ECO:0000256" key="2">
    <source>
        <dbReference type="SAM" id="SignalP"/>
    </source>
</evidence>
<dbReference type="GO" id="GO:0016298">
    <property type="term" value="F:lipase activity"/>
    <property type="evidence" value="ECO:0007669"/>
    <property type="project" value="InterPro"/>
</dbReference>
<feature type="domain" description="Autotransporter" evidence="3">
    <location>
        <begin position="344"/>
        <end position="625"/>
    </location>
</feature>
<dbReference type="InterPro" id="IPR036709">
    <property type="entry name" value="Autotransporte_beta_dom_sf"/>
</dbReference>
<dbReference type="STRING" id="716816.BST96_11990"/>
<sequence length="625" mass="66001">MLKKTLALSIAASLMSLSVSAQSNFTELVVFGDSLMDTGNYGNGLRFTNETAPGVYAPIAPDFLAAGLGLELVPAVEGGSNYGVGGFQTAQILDSVSGAGLQPSAEFPIAGSRDAYLSNVNGQISSSTLILIDGGGNDLRRILFGDPDEAVAEIGISAANYIQAIGDLADAGAKYIMVANVPDLANTPAVQAIEANAPALGAAAGATQVTEGYNGGVETLAALQLPDVNIIPVDIAGFIDYVFENADTYGFANGDLTVGTVTLDQRSMCYDSSGGGCIEHPTFGISGTAPDPRALVFNDTLHPTEKTSELFGDYLNNIIAAPQTIGLLPELALTAGRTQSAVSADELRRSRWGKAEGRLFVAGEMATDEYDNGDSPETENTSITVGRTFVASDSLVYGLALTLAEQELDIDGADIESESWGLSGMFGYRQDRLFVDTTVALSVLSYDGIKREFSLGVNNLTAEGDTDGHAWTVDSLAGYDLLGSDSWHLAPAIGVQYINTTVDSYTESGGELSNYAWGEQRRKSLVWRYGVVGSGQLTDSIRVFAEVFGAEEQEDETESISARNTNLNFQSYKLPSFQAQDDSYISAAVGGSVNVFNEASLNLSVNYSDRGDGYEQIIFSYSMPM</sequence>
<proteinExistence type="predicted"/>
<dbReference type="InterPro" id="IPR008265">
    <property type="entry name" value="Lipase_GDSL_AS"/>
</dbReference>
<dbReference type="Proteomes" id="UP000193450">
    <property type="component" value="Chromosome"/>
</dbReference>
<evidence type="ECO:0000256" key="1">
    <source>
        <dbReference type="ARBA" id="ARBA00022729"/>
    </source>
</evidence>
<dbReference type="InterPro" id="IPR001087">
    <property type="entry name" value="GDSL"/>
</dbReference>